<dbReference type="KEGG" id="vgo:GJW-30_1_02436"/>
<proteinExistence type="predicted"/>
<keyword evidence="2" id="KW-1185">Reference proteome</keyword>
<accession>A0A0S3PVG0</accession>
<protein>
    <submittedName>
        <fullName evidence="1">Uncharacterized protein</fullName>
    </submittedName>
</protein>
<name>A0A0S3PVG0_9BRAD</name>
<sequence>MISAISLTTRVLLLRLAHRLDEALLNFRVDAQQPLLGLRRALLIVTRVRFELLHPIFKITYFFGELLGARMRAVLVTTRSIRCLLQQSDNSLAGTLDCVRPARARITSARIDVEYVVHCVYPDTPPRRISRLVTPILLLRKQTVKSDTAN</sequence>
<evidence type="ECO:0000313" key="1">
    <source>
        <dbReference type="EMBL" id="BAT59901.1"/>
    </source>
</evidence>
<dbReference type="EMBL" id="AP014946">
    <property type="protein sequence ID" value="BAT59901.1"/>
    <property type="molecule type" value="Genomic_DNA"/>
</dbReference>
<dbReference type="Proteomes" id="UP000236884">
    <property type="component" value="Chromosome"/>
</dbReference>
<evidence type="ECO:0000313" key="2">
    <source>
        <dbReference type="Proteomes" id="UP000236884"/>
    </source>
</evidence>
<gene>
    <name evidence="1" type="ORF">GJW-30_1_02436</name>
</gene>
<reference evidence="1 2" key="1">
    <citation type="submission" date="2015-08" db="EMBL/GenBank/DDBJ databases">
        <title>Investigation of the bacterial diversity of lava forest soil.</title>
        <authorList>
            <person name="Lee J.S."/>
        </authorList>
    </citation>
    <scope>NUCLEOTIDE SEQUENCE [LARGE SCALE GENOMIC DNA]</scope>
    <source>
        <strain evidence="1 2">GJW-30</strain>
    </source>
</reference>
<dbReference type="AlphaFoldDB" id="A0A0S3PVG0"/>
<organism evidence="1 2">
    <name type="scientific">Variibacter gotjawalensis</name>
    <dbReference type="NCBI Taxonomy" id="1333996"/>
    <lineage>
        <taxon>Bacteria</taxon>
        <taxon>Pseudomonadati</taxon>
        <taxon>Pseudomonadota</taxon>
        <taxon>Alphaproteobacteria</taxon>
        <taxon>Hyphomicrobiales</taxon>
        <taxon>Nitrobacteraceae</taxon>
        <taxon>Variibacter</taxon>
    </lineage>
</organism>